<dbReference type="SUPFAM" id="SSF53335">
    <property type="entry name" value="S-adenosyl-L-methionine-dependent methyltransferases"/>
    <property type="match status" value="1"/>
</dbReference>
<evidence type="ECO:0000313" key="5">
    <source>
        <dbReference type="EMBL" id="CAK9235120.1"/>
    </source>
</evidence>
<dbReference type="PIRSF" id="PIRSF037755">
    <property type="entry name" value="Mettl2_prd"/>
    <property type="match status" value="1"/>
</dbReference>
<dbReference type="CDD" id="cd02440">
    <property type="entry name" value="AdoMet_MTases"/>
    <property type="match status" value="1"/>
</dbReference>
<keyword evidence="6" id="KW-1185">Reference proteome</keyword>
<evidence type="ECO:0000256" key="2">
    <source>
        <dbReference type="ARBA" id="ARBA00022603"/>
    </source>
</evidence>
<dbReference type="Proteomes" id="UP001497512">
    <property type="component" value="Chromosome 8"/>
</dbReference>
<keyword evidence="3 4" id="KW-0808">Transferase</keyword>
<evidence type="ECO:0000256" key="1">
    <source>
        <dbReference type="ARBA" id="ARBA00009725"/>
    </source>
</evidence>
<accession>A0ABP0V2C1</accession>
<dbReference type="InterPro" id="IPR026113">
    <property type="entry name" value="METTL2/6/8-like"/>
</dbReference>
<protein>
    <recommendedName>
        <fullName evidence="4">tRNA N(3)-methylcytidine methyltransferase</fullName>
        <ecNumber evidence="4">2.1.1.-</ecNumber>
    </recommendedName>
</protein>
<dbReference type="PANTHER" id="PTHR22809:SF14">
    <property type="entry name" value="TRNA N(3)-METHYLCYTIDINE METHYLTRANSFERASE"/>
    <property type="match status" value="1"/>
</dbReference>
<comment type="similarity">
    <text evidence="1 4">Belongs to the methyltransferase superfamily. METL family.</text>
</comment>
<dbReference type="EMBL" id="OZ019900">
    <property type="protein sequence ID" value="CAK9235120.1"/>
    <property type="molecule type" value="Genomic_DNA"/>
</dbReference>
<dbReference type="InterPro" id="IPR029063">
    <property type="entry name" value="SAM-dependent_MTases_sf"/>
</dbReference>
<name>A0ABP0V2C1_9BRYO</name>
<proteinExistence type="inferred from homology"/>
<evidence type="ECO:0000256" key="4">
    <source>
        <dbReference type="PIRNR" id="PIRNR037755"/>
    </source>
</evidence>
<evidence type="ECO:0000256" key="3">
    <source>
        <dbReference type="ARBA" id="ARBA00022679"/>
    </source>
</evidence>
<gene>
    <name evidence="5" type="ORF">CSSPTR1EN2_LOCUS22558</name>
</gene>
<keyword evidence="2 4" id="KW-0489">Methyltransferase</keyword>
<sequence>MEFSEEKEGPFSAGAYYSRDFEWEALRQEVESSPWFLSLDRNQKPASVSGSSSALSSESRAWQAFHTRHSKKLFFKERRYLVKEFPELLQGASCILEIGCGTGSSVVSILRANPRVTMFACDCSEAALTKASEIVSSLSAESRTQFYPFLCDVTHELFPFWLLCSSCKTTGFQSDDIRASKARVGRGGGEVRISLELASRCEEKPPLITHCCVGGVDIVMLIFTLSAIPVASMPHVLAKVLAVLKPGGYLLFRDYGLYDMTMLRFAPSQRISHEAGVPLYQRDDGTLCYYFSVKNLRELLTTTGFVEEELEYCCVKLINQRKQMPMKRVWVHAKFRKPFATI</sequence>
<dbReference type="Pfam" id="PF13489">
    <property type="entry name" value="Methyltransf_23"/>
    <property type="match status" value="1"/>
</dbReference>
<dbReference type="PANTHER" id="PTHR22809">
    <property type="entry name" value="METHYLTRANSFERASE-RELATED"/>
    <property type="match status" value="1"/>
</dbReference>
<reference evidence="5" key="1">
    <citation type="submission" date="2024-02" db="EMBL/GenBank/DDBJ databases">
        <authorList>
            <consortium name="ELIXIR-Norway"/>
            <consortium name="Elixir Norway"/>
        </authorList>
    </citation>
    <scope>NUCLEOTIDE SEQUENCE</scope>
</reference>
<organism evidence="5 6">
    <name type="scientific">Sphagnum troendelagicum</name>
    <dbReference type="NCBI Taxonomy" id="128251"/>
    <lineage>
        <taxon>Eukaryota</taxon>
        <taxon>Viridiplantae</taxon>
        <taxon>Streptophyta</taxon>
        <taxon>Embryophyta</taxon>
        <taxon>Bryophyta</taxon>
        <taxon>Sphagnophytina</taxon>
        <taxon>Sphagnopsida</taxon>
        <taxon>Sphagnales</taxon>
        <taxon>Sphagnaceae</taxon>
        <taxon>Sphagnum</taxon>
    </lineage>
</organism>
<dbReference type="EC" id="2.1.1.-" evidence="4"/>
<dbReference type="Gene3D" id="3.40.50.150">
    <property type="entry name" value="Vaccinia Virus protein VP39"/>
    <property type="match status" value="1"/>
</dbReference>
<comment type="function">
    <text evidence="4">S-adenosyl-L-methionine-dependent methyltransferase.</text>
</comment>
<evidence type="ECO:0000313" key="6">
    <source>
        <dbReference type="Proteomes" id="UP001497512"/>
    </source>
</evidence>